<proteinExistence type="predicted"/>
<dbReference type="RefSeq" id="WP_348518442.1">
    <property type="nucleotide sequence ID" value="NZ_CP155620.1"/>
</dbReference>
<protein>
    <submittedName>
        <fullName evidence="1">Uncharacterized protein</fullName>
    </submittedName>
</protein>
<accession>A0AAU7E798</accession>
<dbReference type="EMBL" id="CP155620">
    <property type="protein sequence ID" value="XBJ29014.1"/>
    <property type="molecule type" value="Genomic_DNA"/>
</dbReference>
<gene>
    <name evidence="1" type="ORF">AAH949_07980</name>
</gene>
<name>A0AAU7E798_9BACT</name>
<dbReference type="InterPro" id="IPR031876">
    <property type="entry name" value="DUF4760"/>
</dbReference>
<dbReference type="Pfam" id="PF15956">
    <property type="entry name" value="DUF4760"/>
    <property type="match status" value="1"/>
</dbReference>
<evidence type="ECO:0000313" key="1">
    <source>
        <dbReference type="EMBL" id="XBJ29014.1"/>
    </source>
</evidence>
<reference evidence="1" key="1">
    <citation type="submission" date="2024-05" db="EMBL/GenBank/DDBJ databases">
        <title>Campylobacter coli isolated from environmental waters in Slovenia.</title>
        <authorList>
            <person name="Zautner A.E."/>
            <person name="Bunk B."/>
            <person name="Riedel T."/>
            <person name="Sproeer C."/>
        </authorList>
    </citation>
    <scope>NUCLEOTIDE SEQUENCE</scope>
    <source>
        <strain evidence="1">CCS1377</strain>
    </source>
</reference>
<organism evidence="1">
    <name type="scientific">Campylobacter sp. CCS1377</name>
    <dbReference type="NCBI Taxonomy" id="3158229"/>
    <lineage>
        <taxon>Bacteria</taxon>
        <taxon>Pseudomonadati</taxon>
        <taxon>Campylobacterota</taxon>
        <taxon>Epsilonproteobacteria</taxon>
        <taxon>Campylobacterales</taxon>
        <taxon>Campylobacteraceae</taxon>
        <taxon>Campylobacter</taxon>
    </lineage>
</organism>
<dbReference type="AlphaFoldDB" id="A0AAU7E798"/>
<sequence>MSVIRQKDDENSKRIQNIFELISKWDDPHFLIARDKTREIKEKLKYKKGYDEQEIISEIKYNQDLKRSVILVLNYFQTIEFMIKNNMVATYEIKFHLGGVIVEILERFKFIFKQNSLTIKKLRKS</sequence>